<keyword evidence="2" id="KW-0815">Transposition</keyword>
<dbReference type="GO" id="GO:0004803">
    <property type="term" value="F:transposase activity"/>
    <property type="evidence" value="ECO:0007669"/>
    <property type="project" value="InterPro"/>
</dbReference>
<dbReference type="GO" id="GO:0006313">
    <property type="term" value="P:DNA transposition"/>
    <property type="evidence" value="ECO:0007669"/>
    <property type="project" value="InterPro"/>
</dbReference>
<feature type="domain" description="Transposase IS4-like" evidence="5">
    <location>
        <begin position="2"/>
        <end position="230"/>
    </location>
</feature>
<gene>
    <name evidence="6" type="ORF">B9T62_00495</name>
</gene>
<comment type="similarity">
    <text evidence="1">Belongs to the transposase 11 family.</text>
</comment>
<evidence type="ECO:0000256" key="2">
    <source>
        <dbReference type="ARBA" id="ARBA00022578"/>
    </source>
</evidence>
<dbReference type="InterPro" id="IPR047952">
    <property type="entry name" value="Transpos_IS4"/>
</dbReference>
<name>A0A2Z2KFD0_9BACL</name>
<accession>A0A2Z2KFD0</accession>
<dbReference type="PANTHER" id="PTHR33258:SF1">
    <property type="entry name" value="TRANSPOSASE INSL FOR INSERTION SEQUENCE ELEMENT IS186A-RELATED"/>
    <property type="match status" value="1"/>
</dbReference>
<protein>
    <recommendedName>
        <fullName evidence="5">Transposase IS4-like domain-containing protein</fullName>
    </recommendedName>
</protein>
<dbReference type="Proteomes" id="UP000249890">
    <property type="component" value="Chromosome"/>
</dbReference>
<dbReference type="InterPro" id="IPR002559">
    <property type="entry name" value="Transposase_11"/>
</dbReference>
<evidence type="ECO:0000256" key="1">
    <source>
        <dbReference type="ARBA" id="ARBA00010075"/>
    </source>
</evidence>
<evidence type="ECO:0000313" key="6">
    <source>
        <dbReference type="EMBL" id="ASA19462.1"/>
    </source>
</evidence>
<dbReference type="KEGG" id="pdh:B9T62_00495"/>
<dbReference type="NCBIfam" id="NF033592">
    <property type="entry name" value="transpos_IS4_1"/>
    <property type="match status" value="1"/>
</dbReference>
<dbReference type="InterPro" id="IPR012337">
    <property type="entry name" value="RNaseH-like_sf"/>
</dbReference>
<keyword evidence="4" id="KW-0233">DNA recombination</keyword>
<dbReference type="EMBL" id="CP021780">
    <property type="protein sequence ID" value="ASA19462.1"/>
    <property type="molecule type" value="Genomic_DNA"/>
</dbReference>
<keyword evidence="3" id="KW-0238">DNA-binding</keyword>
<dbReference type="PANTHER" id="PTHR33258">
    <property type="entry name" value="TRANSPOSASE INSL FOR INSERTION SEQUENCE ELEMENT IS186A-RELATED"/>
    <property type="match status" value="1"/>
</dbReference>
<keyword evidence="7" id="KW-1185">Reference proteome</keyword>
<evidence type="ECO:0000256" key="3">
    <source>
        <dbReference type="ARBA" id="ARBA00023125"/>
    </source>
</evidence>
<dbReference type="AlphaFoldDB" id="A0A2Z2KFD0"/>
<dbReference type="SUPFAM" id="SSF53098">
    <property type="entry name" value="Ribonuclease H-like"/>
    <property type="match status" value="1"/>
</dbReference>
<dbReference type="Pfam" id="PF01609">
    <property type="entry name" value="DDE_Tnp_1"/>
    <property type="match status" value="1"/>
</dbReference>
<sequence length="326" mass="38004">MAMDGSVMELPNTKETQRVYGYASTFKDGFRVARALSSYLYDVENRLVICTELSRYDDNERDMAKRNVEKLLSFEQPAIRNLILFDRGYPSADFILYLQEKGISYLMRAQGSFYKEIRNTTTPDEVVSTEITKARAKELKKQGKSIPAGTVLHVRVLKVELPTGEIEVLLTNVSANELSYEESKPLYFKRWGIETRFDTLKYKFEIENFSAETPQLIEQDFYATVLVSNLASIFEQEAEEEMCEKNRTQTLKYSEYRINKNILVGKLRNRLIEMVLEEDDEKKDVLHAQFLEELQRNIVPVIDGRTFKREKQSKSNKFTKTKRRGL</sequence>
<dbReference type="GO" id="GO:0003677">
    <property type="term" value="F:DNA binding"/>
    <property type="evidence" value="ECO:0007669"/>
    <property type="project" value="UniProtKB-KW"/>
</dbReference>
<reference evidence="6 7" key="1">
    <citation type="submission" date="2017-06" db="EMBL/GenBank/DDBJ databases">
        <title>Complete genome sequence of Paenibacillus donghaensis KCTC 13049T isolated from East Sea sediment, South Korea.</title>
        <authorList>
            <person name="Jung B.K."/>
            <person name="Hong S.-J."/>
            <person name="Shin J.-H."/>
        </authorList>
    </citation>
    <scope>NUCLEOTIDE SEQUENCE [LARGE SCALE GENOMIC DNA]</scope>
    <source>
        <strain evidence="6 7">KCTC 13049</strain>
    </source>
</reference>
<evidence type="ECO:0000256" key="4">
    <source>
        <dbReference type="ARBA" id="ARBA00023172"/>
    </source>
</evidence>
<evidence type="ECO:0000259" key="5">
    <source>
        <dbReference type="Pfam" id="PF01609"/>
    </source>
</evidence>
<proteinExistence type="inferred from homology"/>
<evidence type="ECO:0000313" key="7">
    <source>
        <dbReference type="Proteomes" id="UP000249890"/>
    </source>
</evidence>
<dbReference type="Gene3D" id="3.90.350.10">
    <property type="entry name" value="Transposase Inhibitor Protein From Tn5, Chain A, domain 1"/>
    <property type="match status" value="1"/>
</dbReference>
<organism evidence="6 7">
    <name type="scientific">Paenibacillus donghaensis</name>
    <dbReference type="NCBI Taxonomy" id="414771"/>
    <lineage>
        <taxon>Bacteria</taxon>
        <taxon>Bacillati</taxon>
        <taxon>Bacillota</taxon>
        <taxon>Bacilli</taxon>
        <taxon>Bacillales</taxon>
        <taxon>Paenibacillaceae</taxon>
        <taxon>Paenibacillus</taxon>
    </lineage>
</organism>